<dbReference type="GO" id="GO:0009307">
    <property type="term" value="P:DNA restriction-modification system"/>
    <property type="evidence" value="ECO:0007669"/>
    <property type="project" value="UniProtKB-KW"/>
</dbReference>
<evidence type="ECO:0000259" key="4">
    <source>
        <dbReference type="Pfam" id="PF01420"/>
    </source>
</evidence>
<keyword evidence="5" id="KW-0378">Hydrolase</keyword>
<dbReference type="AlphaFoldDB" id="A0A3G4VIM0"/>
<dbReference type="Gene3D" id="3.90.220.20">
    <property type="entry name" value="DNA methylase specificity domains"/>
    <property type="match status" value="2"/>
</dbReference>
<dbReference type="CDD" id="cd17256">
    <property type="entry name" value="RMtype1_S_EcoJA65PI-TRD1-CR1_like"/>
    <property type="match status" value="1"/>
</dbReference>
<keyword evidence="3" id="KW-0238">DNA-binding</keyword>
<protein>
    <submittedName>
        <fullName evidence="5">Restriction endonuclease subunit S</fullName>
    </submittedName>
</protein>
<keyword evidence="5" id="KW-0255">Endonuclease</keyword>
<dbReference type="SUPFAM" id="SSF116734">
    <property type="entry name" value="DNA methylase specificity domain"/>
    <property type="match status" value="2"/>
</dbReference>
<reference evidence="5 6" key="1">
    <citation type="submission" date="2018-11" db="EMBL/GenBank/DDBJ databases">
        <title>Complete Genome Sequence of Vbrio mediterranei 117-T6: a Potential Pathogen Bacteria Isolated from the Conchocelis of Pyropia.</title>
        <authorList>
            <person name="Liu Q."/>
        </authorList>
    </citation>
    <scope>NUCLEOTIDE SEQUENCE [LARGE SCALE GENOMIC DNA]</scope>
    <source>
        <strain evidence="5 6">117-T6</strain>
    </source>
</reference>
<feature type="domain" description="Type I restriction modification DNA specificity" evidence="4">
    <location>
        <begin position="198"/>
        <end position="358"/>
    </location>
</feature>
<name>A0A3G4VIM0_9VIBR</name>
<dbReference type="Pfam" id="PF01420">
    <property type="entry name" value="Methylase_S"/>
    <property type="match status" value="2"/>
</dbReference>
<evidence type="ECO:0000256" key="2">
    <source>
        <dbReference type="ARBA" id="ARBA00022747"/>
    </source>
</evidence>
<dbReference type="EMBL" id="CP033578">
    <property type="protein sequence ID" value="AYV24653.1"/>
    <property type="molecule type" value="Genomic_DNA"/>
</dbReference>
<keyword evidence="2" id="KW-0680">Restriction system</keyword>
<dbReference type="PANTHER" id="PTHR30408:SF12">
    <property type="entry name" value="TYPE I RESTRICTION ENZYME MJAVIII SPECIFICITY SUBUNIT"/>
    <property type="match status" value="1"/>
</dbReference>
<gene>
    <name evidence="5" type="ORF">ECB94_25780</name>
</gene>
<dbReference type="InterPro" id="IPR044946">
    <property type="entry name" value="Restrct_endonuc_typeI_TRD_sf"/>
</dbReference>
<evidence type="ECO:0000313" key="6">
    <source>
        <dbReference type="Proteomes" id="UP000279760"/>
    </source>
</evidence>
<sequence>MSWPLVKLTEVAEVNPRCPKDIDEDQIVSFVAMASASEAGLLLGEELKVLKDTKKGFTYFERGDVLLAKITPCFENGKTLRPYQIKNQVGFGSTEFHVVRADLEKLDPTYLFYLLWSDAFRFLGTNAMAGAAGQKRVGTPFLKQLEIPLPPLDEQKRIAAILDKADAIRQKRKQAIDLADEFLRSVFLDMFGDPVTNPKGWDVKRLEELISEGDKLNYGVVQPGDDDENGVPLVRSGDLYDSGTPLSKVRRVSSSVDEKHRKSRLKGNEILIACVGSIGKVGWVDESMVGWNIARAVTRIPLKDSVNREYIFRYLQSPVIQGYFQKETRAVAQPTLNVGLISKTPIALPPQEQQDEFLKVHNKVNSFKQNAIVKSKHMDEMFKSLSQKAFSGQL</sequence>
<dbReference type="PANTHER" id="PTHR30408">
    <property type="entry name" value="TYPE-1 RESTRICTION ENZYME ECOKI SPECIFICITY PROTEIN"/>
    <property type="match status" value="1"/>
</dbReference>
<comment type="similarity">
    <text evidence="1">Belongs to the type-I restriction system S methylase family.</text>
</comment>
<dbReference type="REBASE" id="278642">
    <property type="entry name" value="S.VmeT6III"/>
</dbReference>
<dbReference type="InterPro" id="IPR052021">
    <property type="entry name" value="Type-I_RS_S_subunit"/>
</dbReference>
<dbReference type="RefSeq" id="WP_124942103.1">
    <property type="nucleotide sequence ID" value="NZ_CP033578.1"/>
</dbReference>
<feature type="domain" description="Type I restriction modification DNA specificity" evidence="4">
    <location>
        <begin position="3"/>
        <end position="176"/>
    </location>
</feature>
<organism evidence="5 6">
    <name type="scientific">Vibrio mediterranei</name>
    <dbReference type="NCBI Taxonomy" id="689"/>
    <lineage>
        <taxon>Bacteria</taxon>
        <taxon>Pseudomonadati</taxon>
        <taxon>Pseudomonadota</taxon>
        <taxon>Gammaproteobacteria</taxon>
        <taxon>Vibrionales</taxon>
        <taxon>Vibrionaceae</taxon>
        <taxon>Vibrio</taxon>
    </lineage>
</organism>
<keyword evidence="5" id="KW-0540">Nuclease</keyword>
<dbReference type="Proteomes" id="UP000279760">
    <property type="component" value="Chromosome 2"/>
</dbReference>
<evidence type="ECO:0000256" key="1">
    <source>
        <dbReference type="ARBA" id="ARBA00010923"/>
    </source>
</evidence>
<proteinExistence type="inferred from homology"/>
<dbReference type="GO" id="GO:0004519">
    <property type="term" value="F:endonuclease activity"/>
    <property type="evidence" value="ECO:0007669"/>
    <property type="project" value="UniProtKB-KW"/>
</dbReference>
<evidence type="ECO:0000256" key="3">
    <source>
        <dbReference type="ARBA" id="ARBA00023125"/>
    </source>
</evidence>
<accession>A0A3G4VIM0</accession>
<evidence type="ECO:0000313" key="5">
    <source>
        <dbReference type="EMBL" id="AYV24653.1"/>
    </source>
</evidence>
<dbReference type="InterPro" id="IPR000055">
    <property type="entry name" value="Restrct_endonuc_typeI_TRD"/>
</dbReference>
<dbReference type="CDD" id="cd17260">
    <property type="entry name" value="RMtype1_S_EcoEI-TRD1-CR1_like"/>
    <property type="match status" value="1"/>
</dbReference>
<dbReference type="GO" id="GO:0003677">
    <property type="term" value="F:DNA binding"/>
    <property type="evidence" value="ECO:0007669"/>
    <property type="project" value="UniProtKB-KW"/>
</dbReference>